<dbReference type="Proteomes" id="UP000484015">
    <property type="component" value="Unassembled WGS sequence"/>
</dbReference>
<comment type="caution">
    <text evidence="10">The sequence shown here is derived from an EMBL/GenBank/DDBJ whole genome shotgun (WGS) entry which is preliminary data.</text>
</comment>
<evidence type="ECO:0000256" key="2">
    <source>
        <dbReference type="ARBA" id="ARBA00022475"/>
    </source>
</evidence>
<dbReference type="NCBIfam" id="TIGR04178">
    <property type="entry name" value="exo_archaeo"/>
    <property type="match status" value="1"/>
</dbReference>
<feature type="transmembrane region" description="Helical" evidence="8">
    <location>
        <begin position="198"/>
        <end position="216"/>
    </location>
</feature>
<dbReference type="OrthoDB" id="9797363at2"/>
<keyword evidence="4 8" id="KW-0812">Transmembrane</keyword>
<dbReference type="NCBIfam" id="TIGR02602">
    <property type="entry name" value="8TM_EpsH"/>
    <property type="match status" value="1"/>
</dbReference>
<name>A0A6L6PZ86_9BURK</name>
<feature type="transmembrane region" description="Helical" evidence="8">
    <location>
        <begin position="84"/>
        <end position="101"/>
    </location>
</feature>
<evidence type="ECO:0000256" key="7">
    <source>
        <dbReference type="ARBA" id="ARBA00023136"/>
    </source>
</evidence>
<proteinExistence type="predicted"/>
<dbReference type="NCBIfam" id="TIGR03109">
    <property type="entry name" value="exosort_XrtA"/>
    <property type="match status" value="1"/>
</dbReference>
<keyword evidence="3" id="KW-0645">Protease</keyword>
<dbReference type="EC" id="3.4.22.-" evidence="10"/>
<dbReference type="GO" id="GO:0005886">
    <property type="term" value="C:plasma membrane"/>
    <property type="evidence" value="ECO:0007669"/>
    <property type="project" value="UniProtKB-SubCell"/>
</dbReference>
<feature type="transmembrane region" description="Helical" evidence="8">
    <location>
        <begin position="113"/>
        <end position="132"/>
    </location>
</feature>
<feature type="transmembrane region" description="Helical" evidence="8">
    <location>
        <begin position="139"/>
        <end position="161"/>
    </location>
</feature>
<evidence type="ECO:0000256" key="3">
    <source>
        <dbReference type="ARBA" id="ARBA00022670"/>
    </source>
</evidence>
<dbReference type="NCBIfam" id="TIGR02914">
    <property type="entry name" value="EpsI_fam"/>
    <property type="match status" value="1"/>
</dbReference>
<evidence type="ECO:0000256" key="8">
    <source>
        <dbReference type="SAM" id="Phobius"/>
    </source>
</evidence>
<dbReference type="InterPro" id="IPR019127">
    <property type="entry name" value="Exosortase"/>
</dbReference>
<keyword evidence="5 10" id="KW-0378">Hydrolase</keyword>
<keyword evidence="7 8" id="KW-0472">Membrane</keyword>
<dbReference type="InterPro" id="IPR017540">
    <property type="entry name" value="Exosortase-1"/>
</dbReference>
<evidence type="ECO:0000256" key="1">
    <source>
        <dbReference type="ARBA" id="ARBA00004651"/>
    </source>
</evidence>
<comment type="subcellular location">
    <subcellularLocation>
        <location evidence="1">Cell membrane</location>
        <topology evidence="1">Multi-pass membrane protein</topology>
    </subcellularLocation>
</comment>
<feature type="transmembrane region" description="Helical" evidence="8">
    <location>
        <begin position="56"/>
        <end position="72"/>
    </location>
</feature>
<organism evidence="10 11">
    <name type="scientific">Pseudoduganella ginsengisoli</name>
    <dbReference type="NCBI Taxonomy" id="1462440"/>
    <lineage>
        <taxon>Bacteria</taxon>
        <taxon>Pseudomonadati</taxon>
        <taxon>Pseudomonadota</taxon>
        <taxon>Betaproteobacteria</taxon>
        <taxon>Burkholderiales</taxon>
        <taxon>Oxalobacteraceae</taxon>
        <taxon>Telluria group</taxon>
        <taxon>Pseudoduganella</taxon>
    </lineage>
</organism>
<reference evidence="10 11" key="1">
    <citation type="submission" date="2019-11" db="EMBL/GenBank/DDBJ databases">
        <title>Type strains purchased from KCTC, JCM and DSMZ.</title>
        <authorList>
            <person name="Lu H."/>
        </authorList>
    </citation>
    <scope>NUCLEOTIDE SEQUENCE [LARGE SCALE GENOMIC DNA]</scope>
    <source>
        <strain evidence="10 11">KCTC 42409</strain>
    </source>
</reference>
<feature type="transmembrane region" description="Helical" evidence="8">
    <location>
        <begin position="310"/>
        <end position="329"/>
    </location>
</feature>
<dbReference type="RefSeq" id="WP_155438964.1">
    <property type="nucleotide sequence ID" value="NZ_WNLA01000005.1"/>
</dbReference>
<evidence type="ECO:0000256" key="6">
    <source>
        <dbReference type="ARBA" id="ARBA00022989"/>
    </source>
</evidence>
<feature type="transmembrane region" description="Helical" evidence="8">
    <location>
        <begin position="262"/>
        <end position="283"/>
    </location>
</feature>
<accession>A0A6L6PZ86</accession>
<dbReference type="Pfam" id="PF11984">
    <property type="entry name" value="DUF3485"/>
    <property type="match status" value="1"/>
</dbReference>
<feature type="transmembrane region" description="Helical" evidence="8">
    <location>
        <begin position="223"/>
        <end position="250"/>
    </location>
</feature>
<dbReference type="GO" id="GO:0006508">
    <property type="term" value="P:proteolysis"/>
    <property type="evidence" value="ECO:0007669"/>
    <property type="project" value="UniProtKB-KW"/>
</dbReference>
<sequence>MLTNTPAAAPAISIPSAPPAARHAAVLAAAALLLMVALYFATAASLVAIWNSSETFMHGYVILPISLWLIWRRRDNLALYPPRPYWPALVALGLAGAAWLLARMGEVQVVMQYAFVAMLPLAVLAIVGVQLARSFAFPLLFLLAAVPFGEVLIDPLINFTADFTVWTLQLMGMPVLRNGTHFEIPSGNWSVVEACSGLRYLVSSITLGFLYAYLTYTSTWRRACFVLLSLVVPVIANGLRAVMIVLLGHYSGMTLAVGVDHLIYGWLFFGLVMLLMFWIGGYWREDEEAAAPATIQAAAAQPAVPTRTSAIAALVTVAVAAIWPVMAAYNDHVNYNPAVPQLALSLPLPPAKPYSTWEPRYMPADASISQVVQAADGAPVAVHIMAYRNQSNSKALISSSNKLTGEKEANHVVANGTAQVAVNGRTLALREARISGPEGDQLVWYWLRVGGHDTASNYGGKLWQAWYKLTWRGDDGATVLVSTPLARPTAEGAEAARATLRAFLQAQLPAIDSALQAAQRR</sequence>
<keyword evidence="2" id="KW-1003">Cell membrane</keyword>
<evidence type="ECO:0000313" key="10">
    <source>
        <dbReference type="EMBL" id="MTW02576.1"/>
    </source>
</evidence>
<dbReference type="InterPro" id="IPR013426">
    <property type="entry name" value="EpsH-like"/>
</dbReference>
<evidence type="ECO:0000259" key="9">
    <source>
        <dbReference type="Pfam" id="PF11984"/>
    </source>
</evidence>
<dbReference type="AlphaFoldDB" id="A0A6L6PZ86"/>
<keyword evidence="11" id="KW-1185">Reference proteome</keyword>
<keyword evidence="6 8" id="KW-1133">Transmembrane helix</keyword>
<evidence type="ECO:0000256" key="5">
    <source>
        <dbReference type="ARBA" id="ARBA00022801"/>
    </source>
</evidence>
<feature type="domain" description="Methanolan biosynthesis EpsI" evidence="9">
    <location>
        <begin position="316"/>
        <end position="513"/>
    </location>
</feature>
<dbReference type="GO" id="GO:0008233">
    <property type="term" value="F:peptidase activity"/>
    <property type="evidence" value="ECO:0007669"/>
    <property type="project" value="UniProtKB-KW"/>
</dbReference>
<dbReference type="Pfam" id="PF09721">
    <property type="entry name" value="Exosortase_EpsH"/>
    <property type="match status" value="1"/>
</dbReference>
<feature type="transmembrane region" description="Helical" evidence="8">
    <location>
        <begin position="24"/>
        <end position="50"/>
    </location>
</feature>
<dbReference type="InterPro" id="IPR014263">
    <property type="entry name" value="Methanolan_biosynth_EpsI"/>
</dbReference>
<gene>
    <name evidence="10" type="primary">xrtA</name>
    <name evidence="10" type="ORF">GM668_10835</name>
</gene>
<dbReference type="InterPro" id="IPR026392">
    <property type="entry name" value="Exo/Archaeosortase_dom"/>
</dbReference>
<evidence type="ECO:0000313" key="11">
    <source>
        <dbReference type="Proteomes" id="UP000484015"/>
    </source>
</evidence>
<evidence type="ECO:0000256" key="4">
    <source>
        <dbReference type="ARBA" id="ARBA00022692"/>
    </source>
</evidence>
<dbReference type="EMBL" id="WNLA01000005">
    <property type="protein sequence ID" value="MTW02576.1"/>
    <property type="molecule type" value="Genomic_DNA"/>
</dbReference>
<protein>
    <submittedName>
        <fullName evidence="10">Exosortase A</fullName>
        <ecNumber evidence="10">3.4.22.-</ecNumber>
    </submittedName>
</protein>